<protein>
    <submittedName>
        <fullName evidence="1">Uncharacterized protein</fullName>
    </submittedName>
</protein>
<proteinExistence type="predicted"/>
<dbReference type="EMBL" id="LCEK01000005">
    <property type="protein sequence ID" value="KKS72705.1"/>
    <property type="molecule type" value="Genomic_DNA"/>
</dbReference>
<evidence type="ECO:0000313" key="2">
    <source>
        <dbReference type="Proteomes" id="UP000033867"/>
    </source>
</evidence>
<dbReference type="AlphaFoldDB" id="A0A0G1BH19"/>
<accession>A0A0G1BH19</accession>
<sequence>MRRPRGQEDPELTKAMMEAIFPSEQTQPQSVGIGEDEPTDQIPAIESESSEEELFEDFVLEVLASRSESEEDKKKLLKDAMKFFSEIHIAETEEDLELLEDLVAQMRSFPKSIRDEFREQIAERKEILGITL</sequence>
<name>A0A0G1BH19_9BACT</name>
<dbReference type="Proteomes" id="UP000033867">
    <property type="component" value="Unassembled WGS sequence"/>
</dbReference>
<comment type="caution">
    <text evidence="1">The sequence shown here is derived from an EMBL/GenBank/DDBJ whole genome shotgun (WGS) entry which is preliminary data.</text>
</comment>
<organism evidence="1 2">
    <name type="scientific">Candidatus Magasanikbacteria bacterium GW2011_GWE2_42_7</name>
    <dbReference type="NCBI Taxonomy" id="1619052"/>
    <lineage>
        <taxon>Bacteria</taxon>
        <taxon>Candidatus Magasanikiibacteriota</taxon>
    </lineage>
</organism>
<gene>
    <name evidence="1" type="ORF">UV42_C0005G0022</name>
</gene>
<evidence type="ECO:0000313" key="1">
    <source>
        <dbReference type="EMBL" id="KKS72705.1"/>
    </source>
</evidence>
<reference evidence="1 2" key="1">
    <citation type="journal article" date="2015" name="Nature">
        <title>rRNA introns, odd ribosomes, and small enigmatic genomes across a large radiation of phyla.</title>
        <authorList>
            <person name="Brown C.T."/>
            <person name="Hug L.A."/>
            <person name="Thomas B.C."/>
            <person name="Sharon I."/>
            <person name="Castelle C.J."/>
            <person name="Singh A."/>
            <person name="Wilkins M.J."/>
            <person name="Williams K.H."/>
            <person name="Banfield J.F."/>
        </authorList>
    </citation>
    <scope>NUCLEOTIDE SEQUENCE [LARGE SCALE GENOMIC DNA]</scope>
</reference>